<name>A0A2N1PQA9_9BACT</name>
<sequence length="630" mass="69546">MASKDGGPMEKAMAADTGRDTGDRIRWGIRGKFIVFFTAVIILIMAVILYIVYCREVEVITARTAKIGRALTKSLAERCVEPLIQLDYTKIEMYAFNLAQEDGINLVAAMDDKGNFVGFARHLEGVSGNSIDSLTTPAEAELSQNVEKFPGRSNHILKSFQDGAFLHMDKASVAIGIPVLAGTERVGTVFVEFSLAAMYDDISQTSRQLLIFAAIAIGLGFLTAILLSSLVVGPVRDLVCGAEQVAIGNFSHRIPVKTRDELGLLARTFNRMTGNVDILYKVSSAMNLLSEPDDLLALILDEAIKAIEAERGSLMLLDDATDELFLKVVRGIEVLPGAARVTIRQGEGIAGKVVQTGRPRMVNKGHMDSEFKRFDEARDRESRISSLLCVPLLVDSQPIGVINIVNKTGGNGEFTANDLNFLQVLASHASVAINNNKLYELAITDGMTKLFIHRHFQNKMDEELIRARRYHTPLCLVMFDIDHFKNFNDTYGHQQGDVVLVNVAKILKDTVREIDVPARYGGEEFAIVLPQTDVSGAVAFAERLRSRIEEYDFPGQSEPLHVTISLGIACYPYTAQEKMELIKKTDDALYQSKEGGRNMWTVHESVVDRMNLPPGPIERVECDEDAEVMG</sequence>
<dbReference type="NCBIfam" id="TIGR00254">
    <property type="entry name" value="GGDEF"/>
    <property type="match status" value="1"/>
</dbReference>
<dbReference type="PROSITE" id="PS50887">
    <property type="entry name" value="GGDEF"/>
    <property type="match status" value="1"/>
</dbReference>
<dbReference type="GO" id="GO:0005886">
    <property type="term" value="C:plasma membrane"/>
    <property type="evidence" value="ECO:0007669"/>
    <property type="project" value="TreeGrafter"/>
</dbReference>
<keyword evidence="1" id="KW-0812">Transmembrane</keyword>
<dbReference type="InterPro" id="IPR003660">
    <property type="entry name" value="HAMP_dom"/>
</dbReference>
<evidence type="ECO:0000256" key="1">
    <source>
        <dbReference type="SAM" id="Phobius"/>
    </source>
</evidence>
<dbReference type="SMART" id="SM00304">
    <property type="entry name" value="HAMP"/>
    <property type="match status" value="1"/>
</dbReference>
<evidence type="ECO:0000313" key="5">
    <source>
        <dbReference type="Proteomes" id="UP000233256"/>
    </source>
</evidence>
<feature type="transmembrane region" description="Helical" evidence="1">
    <location>
        <begin position="33"/>
        <end position="53"/>
    </location>
</feature>
<evidence type="ECO:0008006" key="6">
    <source>
        <dbReference type="Google" id="ProtNLM"/>
    </source>
</evidence>
<dbReference type="Gene3D" id="6.10.340.10">
    <property type="match status" value="1"/>
</dbReference>
<dbReference type="PROSITE" id="PS50885">
    <property type="entry name" value="HAMP"/>
    <property type="match status" value="1"/>
</dbReference>
<dbReference type="AlphaFoldDB" id="A0A2N1PQA9"/>
<dbReference type="PANTHER" id="PTHR45138:SF9">
    <property type="entry name" value="DIGUANYLATE CYCLASE DGCM-RELATED"/>
    <property type="match status" value="1"/>
</dbReference>
<dbReference type="SUPFAM" id="SSF55073">
    <property type="entry name" value="Nucleotide cyclase"/>
    <property type="match status" value="1"/>
</dbReference>
<accession>A0A2N1PQA9</accession>
<dbReference type="InterPro" id="IPR029787">
    <property type="entry name" value="Nucleotide_cyclase"/>
</dbReference>
<feature type="transmembrane region" description="Helical" evidence="1">
    <location>
        <begin position="209"/>
        <end position="232"/>
    </location>
</feature>
<feature type="domain" description="GGDEF" evidence="3">
    <location>
        <begin position="472"/>
        <end position="605"/>
    </location>
</feature>
<evidence type="ECO:0000259" key="3">
    <source>
        <dbReference type="PROSITE" id="PS50887"/>
    </source>
</evidence>
<dbReference type="SMART" id="SM00267">
    <property type="entry name" value="GGDEF"/>
    <property type="match status" value="1"/>
</dbReference>
<dbReference type="CDD" id="cd06225">
    <property type="entry name" value="HAMP"/>
    <property type="match status" value="1"/>
</dbReference>
<proteinExistence type="predicted"/>
<reference evidence="4 5" key="1">
    <citation type="journal article" date="2017" name="ISME J.">
        <title>Potential for microbial H2 and metal transformations associated with novel bacteria and archaea in deep terrestrial subsurface sediments.</title>
        <authorList>
            <person name="Hernsdorf A.W."/>
            <person name="Amano Y."/>
            <person name="Miyakawa K."/>
            <person name="Ise K."/>
            <person name="Suzuki Y."/>
            <person name="Anantharaman K."/>
            <person name="Probst A."/>
            <person name="Burstein D."/>
            <person name="Thomas B.C."/>
            <person name="Banfield J.F."/>
        </authorList>
    </citation>
    <scope>NUCLEOTIDE SEQUENCE [LARGE SCALE GENOMIC DNA]</scope>
    <source>
        <strain evidence="4">HGW-Wallbacteria-1</strain>
    </source>
</reference>
<dbReference type="Gene3D" id="3.30.70.270">
    <property type="match status" value="1"/>
</dbReference>
<keyword evidence="1" id="KW-0472">Membrane</keyword>
<dbReference type="CDD" id="cd01949">
    <property type="entry name" value="GGDEF"/>
    <property type="match status" value="1"/>
</dbReference>
<evidence type="ECO:0000259" key="2">
    <source>
        <dbReference type="PROSITE" id="PS50885"/>
    </source>
</evidence>
<protein>
    <recommendedName>
        <fullName evidence="6">Diguanylate cyclase</fullName>
    </recommendedName>
</protein>
<dbReference type="Proteomes" id="UP000233256">
    <property type="component" value="Unassembled WGS sequence"/>
</dbReference>
<organism evidence="4 5">
    <name type="scientific">Candidatus Wallbacteria bacterium HGW-Wallbacteria-1</name>
    <dbReference type="NCBI Taxonomy" id="2013854"/>
    <lineage>
        <taxon>Bacteria</taxon>
        <taxon>Candidatus Walliibacteriota</taxon>
    </lineage>
</organism>
<dbReference type="GO" id="GO:0052621">
    <property type="term" value="F:diguanylate cyclase activity"/>
    <property type="evidence" value="ECO:0007669"/>
    <property type="project" value="TreeGrafter"/>
</dbReference>
<dbReference type="InterPro" id="IPR000160">
    <property type="entry name" value="GGDEF_dom"/>
</dbReference>
<dbReference type="EMBL" id="PGXC01000005">
    <property type="protein sequence ID" value="PKK90516.1"/>
    <property type="molecule type" value="Genomic_DNA"/>
</dbReference>
<dbReference type="GO" id="GO:0043709">
    <property type="term" value="P:cell adhesion involved in single-species biofilm formation"/>
    <property type="evidence" value="ECO:0007669"/>
    <property type="project" value="TreeGrafter"/>
</dbReference>
<dbReference type="Pfam" id="PF00990">
    <property type="entry name" value="GGDEF"/>
    <property type="match status" value="1"/>
</dbReference>
<dbReference type="GO" id="GO:0007165">
    <property type="term" value="P:signal transduction"/>
    <property type="evidence" value="ECO:0007669"/>
    <property type="project" value="InterPro"/>
</dbReference>
<comment type="caution">
    <text evidence="4">The sequence shown here is derived from an EMBL/GenBank/DDBJ whole genome shotgun (WGS) entry which is preliminary data.</text>
</comment>
<dbReference type="GO" id="GO:1902201">
    <property type="term" value="P:negative regulation of bacterial-type flagellum-dependent cell motility"/>
    <property type="evidence" value="ECO:0007669"/>
    <property type="project" value="TreeGrafter"/>
</dbReference>
<dbReference type="Gene3D" id="3.30.450.40">
    <property type="match status" value="1"/>
</dbReference>
<dbReference type="FunFam" id="3.30.70.270:FF:000001">
    <property type="entry name" value="Diguanylate cyclase domain protein"/>
    <property type="match status" value="1"/>
</dbReference>
<dbReference type="InterPro" id="IPR050469">
    <property type="entry name" value="Diguanylate_Cyclase"/>
</dbReference>
<dbReference type="SUPFAM" id="SSF55781">
    <property type="entry name" value="GAF domain-like"/>
    <property type="match status" value="1"/>
</dbReference>
<feature type="domain" description="HAMP" evidence="2">
    <location>
        <begin position="229"/>
        <end position="281"/>
    </location>
</feature>
<dbReference type="SMART" id="SM00065">
    <property type="entry name" value="GAF"/>
    <property type="match status" value="1"/>
</dbReference>
<evidence type="ECO:0000313" key="4">
    <source>
        <dbReference type="EMBL" id="PKK90516.1"/>
    </source>
</evidence>
<dbReference type="InterPro" id="IPR043128">
    <property type="entry name" value="Rev_trsase/Diguanyl_cyclase"/>
</dbReference>
<dbReference type="InterPro" id="IPR003018">
    <property type="entry name" value="GAF"/>
</dbReference>
<dbReference type="InterPro" id="IPR029016">
    <property type="entry name" value="GAF-like_dom_sf"/>
</dbReference>
<dbReference type="Pfam" id="PF13185">
    <property type="entry name" value="GAF_2"/>
    <property type="match status" value="1"/>
</dbReference>
<keyword evidence="1" id="KW-1133">Transmembrane helix</keyword>
<gene>
    <name evidence="4" type="ORF">CVV64_09130</name>
</gene>
<dbReference type="PANTHER" id="PTHR45138">
    <property type="entry name" value="REGULATORY COMPONENTS OF SENSORY TRANSDUCTION SYSTEM"/>
    <property type="match status" value="1"/>
</dbReference>
<dbReference type="SUPFAM" id="SSF158472">
    <property type="entry name" value="HAMP domain-like"/>
    <property type="match status" value="1"/>
</dbReference>
<dbReference type="Pfam" id="PF00672">
    <property type="entry name" value="HAMP"/>
    <property type="match status" value="1"/>
</dbReference>